<sequence>MQNAKNDRRKVILPVYAEGINMSTSSLSSNVSHHTI</sequence>
<accession>A0A3P5YG19</accession>
<proteinExistence type="predicted"/>
<reference evidence="1" key="1">
    <citation type="submission" date="2018-11" db="EMBL/GenBank/DDBJ databases">
        <authorList>
            <consortium name="Genoscope - CEA"/>
            <person name="William W."/>
        </authorList>
    </citation>
    <scope>NUCLEOTIDE SEQUENCE</scope>
</reference>
<dbReference type="EMBL" id="LR031569">
    <property type="protein sequence ID" value="VDC66627.1"/>
    <property type="molecule type" value="Genomic_DNA"/>
</dbReference>
<evidence type="ECO:0000313" key="1">
    <source>
        <dbReference type="EMBL" id="VDC66627.1"/>
    </source>
</evidence>
<gene>
    <name evidence="1" type="ORF">BRAA06T25167Z</name>
</gene>
<dbReference type="AlphaFoldDB" id="A0A3P5YG19"/>
<organism evidence="1">
    <name type="scientific">Brassica campestris</name>
    <name type="common">Field mustard</name>
    <dbReference type="NCBI Taxonomy" id="3711"/>
    <lineage>
        <taxon>Eukaryota</taxon>
        <taxon>Viridiplantae</taxon>
        <taxon>Streptophyta</taxon>
        <taxon>Embryophyta</taxon>
        <taxon>Tracheophyta</taxon>
        <taxon>Spermatophyta</taxon>
        <taxon>Magnoliopsida</taxon>
        <taxon>eudicotyledons</taxon>
        <taxon>Gunneridae</taxon>
        <taxon>Pentapetalae</taxon>
        <taxon>rosids</taxon>
        <taxon>malvids</taxon>
        <taxon>Brassicales</taxon>
        <taxon>Brassicaceae</taxon>
        <taxon>Brassiceae</taxon>
        <taxon>Brassica</taxon>
    </lineage>
</organism>
<name>A0A3P5YG19_BRACM</name>
<protein>
    <submittedName>
        <fullName evidence="1">Uncharacterized protein</fullName>
    </submittedName>
</protein>